<feature type="transmembrane region" description="Helical" evidence="6">
    <location>
        <begin position="357"/>
        <end position="376"/>
    </location>
</feature>
<feature type="transmembrane region" description="Helical" evidence="6">
    <location>
        <begin position="382"/>
        <end position="402"/>
    </location>
</feature>
<dbReference type="AlphaFoldDB" id="A4SJI2"/>
<dbReference type="KEGG" id="asa:ASA_0920"/>
<feature type="transmembrane region" description="Helical" evidence="6">
    <location>
        <begin position="640"/>
        <end position="659"/>
    </location>
</feature>
<comment type="subcellular location">
    <subcellularLocation>
        <location evidence="1">Cell membrane</location>
        <topology evidence="1">Multi-pass membrane protein</topology>
    </subcellularLocation>
</comment>
<feature type="transmembrane region" description="Helical" evidence="6">
    <location>
        <begin position="288"/>
        <end position="309"/>
    </location>
</feature>
<evidence type="ECO:0000256" key="5">
    <source>
        <dbReference type="ARBA" id="ARBA00023136"/>
    </source>
</evidence>
<dbReference type="Pfam" id="PF03176">
    <property type="entry name" value="MMPL"/>
    <property type="match status" value="1"/>
</dbReference>
<evidence type="ECO:0000256" key="1">
    <source>
        <dbReference type="ARBA" id="ARBA00004651"/>
    </source>
</evidence>
<evidence type="ECO:0000313" key="9">
    <source>
        <dbReference type="Proteomes" id="UP000000225"/>
    </source>
</evidence>
<proteinExistence type="predicted"/>
<dbReference type="InterPro" id="IPR050545">
    <property type="entry name" value="Mycobact_MmpL"/>
</dbReference>
<evidence type="ECO:0000256" key="4">
    <source>
        <dbReference type="ARBA" id="ARBA00022989"/>
    </source>
</evidence>
<gene>
    <name evidence="8" type="ordered locus">ASA_0920</name>
</gene>
<feature type="transmembrane region" description="Helical" evidence="6">
    <location>
        <begin position="262"/>
        <end position="281"/>
    </location>
</feature>
<dbReference type="EMBL" id="CP000644">
    <property type="protein sequence ID" value="ABO89054.1"/>
    <property type="molecule type" value="Genomic_DNA"/>
</dbReference>
<keyword evidence="4 6" id="KW-1133">Transmembrane helix</keyword>
<feature type="transmembrane region" description="Helical" evidence="6">
    <location>
        <begin position="20"/>
        <end position="38"/>
    </location>
</feature>
<keyword evidence="3 6" id="KW-0812">Transmembrane</keyword>
<dbReference type="Gene3D" id="1.20.1640.10">
    <property type="entry name" value="Multidrug efflux transporter AcrB transmembrane domain"/>
    <property type="match status" value="2"/>
</dbReference>
<dbReference type="HOGENOM" id="CLU_017576_0_0_6"/>
<dbReference type="InterPro" id="IPR004869">
    <property type="entry name" value="MMPL_dom"/>
</dbReference>
<evidence type="ECO:0000256" key="2">
    <source>
        <dbReference type="ARBA" id="ARBA00022475"/>
    </source>
</evidence>
<feature type="transmembrane region" description="Helical" evidence="6">
    <location>
        <begin position="728"/>
        <end position="748"/>
    </location>
</feature>
<feature type="transmembrane region" description="Helical" evidence="6">
    <location>
        <begin position="432"/>
        <end position="452"/>
    </location>
</feature>
<evidence type="ECO:0000259" key="7">
    <source>
        <dbReference type="Pfam" id="PF03176"/>
    </source>
</evidence>
<dbReference type="PANTHER" id="PTHR33406:SF13">
    <property type="entry name" value="MEMBRANE PROTEIN YDFJ"/>
    <property type="match status" value="1"/>
</dbReference>
<name>A4SJI2_AERS4</name>
<dbReference type="Proteomes" id="UP000000225">
    <property type="component" value="Chromosome"/>
</dbReference>
<keyword evidence="2" id="KW-1003">Cell membrane</keyword>
<dbReference type="GO" id="GO:0005886">
    <property type="term" value="C:plasma membrane"/>
    <property type="evidence" value="ECO:0007669"/>
    <property type="project" value="UniProtKB-SubCell"/>
</dbReference>
<feature type="transmembrane region" description="Helical" evidence="6">
    <location>
        <begin position="754"/>
        <end position="776"/>
    </location>
</feature>
<reference evidence="9" key="1">
    <citation type="journal article" date="2008" name="BMC Genomics">
        <title>The genome of Aeromonas salmonicida subsp. salmonicida A449: insights into the evolution of a fish pathogen.</title>
        <authorList>
            <person name="Reith M.E."/>
            <person name="Singh R.K."/>
            <person name="Curtis B."/>
            <person name="Boyd J.M."/>
            <person name="Bouevitch A."/>
            <person name="Kimball J."/>
            <person name="Munholland J."/>
            <person name="Murphy C."/>
            <person name="Sarty D."/>
            <person name="Williams J."/>
            <person name="Nash J.H."/>
            <person name="Johnson S.C."/>
            <person name="Brown L.L."/>
        </authorList>
    </citation>
    <scope>NUCLEOTIDE SEQUENCE [LARGE SCALE GENOMIC DNA]</scope>
    <source>
        <strain evidence="9">A449</strain>
    </source>
</reference>
<accession>A4SJI2</accession>
<protein>
    <submittedName>
        <fullName evidence="8">Conserved integral membrane protein</fullName>
    </submittedName>
</protein>
<dbReference type="eggNOG" id="COG4258">
    <property type="taxonomic scope" value="Bacteria"/>
</dbReference>
<sequence length="799" mass="87810">MVWPGESTLLQSETTWRRLGTIWIGLCLLLVAVLVWQLPNSRINTSLMDLLPHESRSDLDPALQQGLLQQLDRQLVWMLSLPAGQNGQAAAELWVKQLDQIAAFSHIKGYQPELAPAWQGYLHSLAWQRLDEAGRARLAAGAEGWSQWVLGQIYSPFGGVSRAELQSDPLLLTRAGVLAEARGPMQLKEDWLVSRDKAGRDWFMVRAELDLSAFDIQRNQGLLRVLDNAELRLAEAYPGAELLRRGTLFYSQHASNLAQQDISTIGLGSMIGVILLIWGVFRSTRALLLSLLPICVGLMWGLGTVLILFGEIHLFTLVISSSLIGIAIDYAIHFLCERRLHGDDETPHQTRLRLLPSLSLAVLTTLIGYGLLWFAPFPGLQQLAVCALAGLFSAFITVLCLFPRWSGPLQTRPLRSQPLLMAWLRAWQQRRLVRIGLPLLCLLLATLGISQLKVDDDIRRLQPLPVELQAQENQIKALTGQQGGMQGFLVTGTDAEQALQRLERLDDQLTELKNSGALRDFVSLSRWLPSLARQQQDAAAIRALLPRVVTRLQEAGVPIPAGGQGPDRQPDWLTPAAWLASTVSEGSRLLWLSLEDGRVAIWVPLVGVQDEVALTALAAAEQGIYWQDQRSEWSQLFAHYRIKLAELLLLAIGLVALLLWRRMGAARASRVLLVNLIALAMGLALLAACGQPLTLFGVLALSLIFGIGIDYGLFFAHCGNQLARQSSTLLAILLANLTTQLAFGLLALSHTPAIAGFGLVLSGGIFTAFLLSPLVLDRVQPDGAVREPKLSGQDSREPT</sequence>
<feature type="transmembrane region" description="Helical" evidence="6">
    <location>
        <begin position="315"/>
        <end position="336"/>
    </location>
</feature>
<organism evidence="8 9">
    <name type="scientific">Aeromonas salmonicida (strain A449)</name>
    <dbReference type="NCBI Taxonomy" id="382245"/>
    <lineage>
        <taxon>Bacteria</taxon>
        <taxon>Pseudomonadati</taxon>
        <taxon>Pseudomonadota</taxon>
        <taxon>Gammaproteobacteria</taxon>
        <taxon>Aeromonadales</taxon>
        <taxon>Aeromonadaceae</taxon>
        <taxon>Aeromonas</taxon>
    </lineage>
</organism>
<dbReference type="PANTHER" id="PTHR33406">
    <property type="entry name" value="MEMBRANE PROTEIN MJ1562-RELATED"/>
    <property type="match status" value="1"/>
</dbReference>
<feature type="transmembrane region" description="Helical" evidence="6">
    <location>
        <begin position="694"/>
        <end position="716"/>
    </location>
</feature>
<dbReference type="SUPFAM" id="SSF82866">
    <property type="entry name" value="Multidrug efflux transporter AcrB transmembrane domain"/>
    <property type="match status" value="2"/>
</dbReference>
<evidence type="ECO:0000256" key="6">
    <source>
        <dbReference type="SAM" id="Phobius"/>
    </source>
</evidence>
<feature type="transmembrane region" description="Helical" evidence="6">
    <location>
        <begin position="671"/>
        <end position="688"/>
    </location>
</feature>
<evidence type="ECO:0000256" key="3">
    <source>
        <dbReference type="ARBA" id="ARBA00022692"/>
    </source>
</evidence>
<feature type="domain" description="Membrane transport protein MMPL" evidence="7">
    <location>
        <begin position="254"/>
        <end position="403"/>
    </location>
</feature>
<evidence type="ECO:0000313" key="8">
    <source>
        <dbReference type="EMBL" id="ABO89054.1"/>
    </source>
</evidence>
<dbReference type="STRING" id="29491.GCA_000820065_02396"/>
<keyword evidence="5 6" id="KW-0472">Membrane</keyword>